<dbReference type="AlphaFoldDB" id="A0AAN8WAS2"/>
<comment type="caution">
    <text evidence="2">The sequence shown here is derived from an EMBL/GenBank/DDBJ whole genome shotgun (WGS) entry which is preliminary data.</text>
</comment>
<sequence length="79" mass="8542">EEESGDETVVDWDELVSGDLCLDALRYLHRCAAILESMHDMPACPVFHAAHSQATSPAGKGNDPKPDGSSRISNFGEEK</sequence>
<gene>
    <name evidence="2" type="ORF">SK128_020781</name>
</gene>
<feature type="region of interest" description="Disordered" evidence="1">
    <location>
        <begin position="51"/>
        <end position="79"/>
    </location>
</feature>
<keyword evidence="3" id="KW-1185">Reference proteome</keyword>
<evidence type="ECO:0000256" key="1">
    <source>
        <dbReference type="SAM" id="MobiDB-lite"/>
    </source>
</evidence>
<protein>
    <submittedName>
        <fullName evidence="2">Uncharacterized protein</fullName>
    </submittedName>
</protein>
<feature type="non-terminal residue" evidence="2">
    <location>
        <position position="1"/>
    </location>
</feature>
<evidence type="ECO:0000313" key="2">
    <source>
        <dbReference type="EMBL" id="KAK7001068.1"/>
    </source>
</evidence>
<dbReference type="EMBL" id="JAXCGZ010023982">
    <property type="protein sequence ID" value="KAK7001068.1"/>
    <property type="molecule type" value="Genomic_DNA"/>
</dbReference>
<accession>A0AAN8WAS2</accession>
<dbReference type="Proteomes" id="UP001381693">
    <property type="component" value="Unassembled WGS sequence"/>
</dbReference>
<proteinExistence type="predicted"/>
<reference evidence="2 3" key="1">
    <citation type="submission" date="2023-11" db="EMBL/GenBank/DDBJ databases">
        <title>Halocaridina rubra genome assembly.</title>
        <authorList>
            <person name="Smith C."/>
        </authorList>
    </citation>
    <scope>NUCLEOTIDE SEQUENCE [LARGE SCALE GENOMIC DNA]</scope>
    <source>
        <strain evidence="2">EP-1</strain>
        <tissue evidence="2">Whole</tissue>
    </source>
</reference>
<evidence type="ECO:0000313" key="3">
    <source>
        <dbReference type="Proteomes" id="UP001381693"/>
    </source>
</evidence>
<organism evidence="2 3">
    <name type="scientific">Halocaridina rubra</name>
    <name type="common">Hawaiian red shrimp</name>
    <dbReference type="NCBI Taxonomy" id="373956"/>
    <lineage>
        <taxon>Eukaryota</taxon>
        <taxon>Metazoa</taxon>
        <taxon>Ecdysozoa</taxon>
        <taxon>Arthropoda</taxon>
        <taxon>Crustacea</taxon>
        <taxon>Multicrustacea</taxon>
        <taxon>Malacostraca</taxon>
        <taxon>Eumalacostraca</taxon>
        <taxon>Eucarida</taxon>
        <taxon>Decapoda</taxon>
        <taxon>Pleocyemata</taxon>
        <taxon>Caridea</taxon>
        <taxon>Atyoidea</taxon>
        <taxon>Atyidae</taxon>
        <taxon>Halocaridina</taxon>
    </lineage>
</organism>
<name>A0AAN8WAS2_HALRR</name>